<dbReference type="PRINTS" id="PR01806">
    <property type="entry name" value="VIRFACTRMVIN"/>
</dbReference>
<keyword evidence="10 11" id="KW-0813">Transport</keyword>
<evidence type="ECO:0000256" key="9">
    <source>
        <dbReference type="ARBA" id="ARBA00061532"/>
    </source>
</evidence>
<feature type="transmembrane region" description="Helical" evidence="10">
    <location>
        <begin position="163"/>
        <end position="184"/>
    </location>
</feature>
<evidence type="ECO:0000256" key="6">
    <source>
        <dbReference type="ARBA" id="ARBA00022989"/>
    </source>
</evidence>
<evidence type="ECO:0000256" key="2">
    <source>
        <dbReference type="ARBA" id="ARBA00022475"/>
    </source>
</evidence>
<dbReference type="InterPro" id="IPR004268">
    <property type="entry name" value="MurJ"/>
</dbReference>
<feature type="transmembrane region" description="Helical" evidence="10">
    <location>
        <begin position="245"/>
        <end position="275"/>
    </location>
</feature>
<evidence type="ECO:0000313" key="13">
    <source>
        <dbReference type="Proteomes" id="UP000443582"/>
    </source>
</evidence>
<dbReference type="PANTHER" id="PTHR47019:SF1">
    <property type="entry name" value="LIPID II FLIPPASE MURJ"/>
    <property type="match status" value="1"/>
</dbReference>
<evidence type="ECO:0000256" key="11">
    <source>
        <dbReference type="PIRNR" id="PIRNR002869"/>
    </source>
</evidence>
<evidence type="ECO:0000256" key="5">
    <source>
        <dbReference type="ARBA" id="ARBA00022984"/>
    </source>
</evidence>
<feature type="transmembrane region" description="Helical" evidence="10">
    <location>
        <begin position="455"/>
        <end position="472"/>
    </location>
</feature>
<keyword evidence="13" id="KW-1185">Reference proteome</keyword>
<dbReference type="PANTHER" id="PTHR47019">
    <property type="entry name" value="LIPID II FLIPPASE MURJ"/>
    <property type="match status" value="1"/>
</dbReference>
<keyword evidence="10 11" id="KW-0961">Cell wall biogenesis/degradation</keyword>
<comment type="function">
    <text evidence="8 10 11">Involved in peptidoglycan biosynthesis. Transports lipid-linked peptidoglycan precursors from the inner to the outer leaflet of the cytoplasmic membrane.</text>
</comment>
<evidence type="ECO:0000256" key="1">
    <source>
        <dbReference type="ARBA" id="ARBA00004651"/>
    </source>
</evidence>
<feature type="transmembrane region" description="Helical" evidence="10">
    <location>
        <begin position="419"/>
        <end position="443"/>
    </location>
</feature>
<keyword evidence="2 10" id="KW-1003">Cell membrane</keyword>
<evidence type="ECO:0000256" key="7">
    <source>
        <dbReference type="ARBA" id="ARBA00023136"/>
    </source>
</evidence>
<organism evidence="12 13">
    <name type="scientific">Halobacteriovorax vibrionivorans</name>
    <dbReference type="NCBI Taxonomy" id="2152716"/>
    <lineage>
        <taxon>Bacteria</taxon>
        <taxon>Pseudomonadati</taxon>
        <taxon>Bdellovibrionota</taxon>
        <taxon>Bacteriovoracia</taxon>
        <taxon>Bacteriovoracales</taxon>
        <taxon>Halobacteriovoraceae</taxon>
        <taxon>Halobacteriovorax</taxon>
    </lineage>
</organism>
<keyword evidence="7 10" id="KW-0472">Membrane</keyword>
<feature type="transmembrane region" description="Helical" evidence="10">
    <location>
        <begin position="88"/>
        <end position="112"/>
    </location>
</feature>
<evidence type="ECO:0000256" key="4">
    <source>
        <dbReference type="ARBA" id="ARBA00022960"/>
    </source>
</evidence>
<proteinExistence type="inferred from homology"/>
<comment type="caution">
    <text evidence="12">The sequence shown here is derived from an EMBL/GenBank/DDBJ whole genome shotgun (WGS) entry which is preliminary data.</text>
</comment>
<dbReference type="HAMAP" id="MF_02078">
    <property type="entry name" value="MurJ_MviN"/>
    <property type="match status" value="1"/>
</dbReference>
<sequence length="525" mass="58139">MTTEHRKNFLLSSIKMAMATLSSRVLGFAREILMAKLFGASGLTDAYQIAFRIPNMLRDLFAEGAFSAAFVPIFTSAKVDGDKHARTLLWSMAIVLFSVTALICGLIFIFAPELIQLLTNELFTSDANRFEMSILLTRMMSPFLAFVSVAALFMGVLNTYRMFFAPAMAPAFFNIIMIISMVSLPKYLEARNLHPIVSLGIGVLVGGFVQMAIQLPMLVSKGLFKVEKIDIFSKDVKEILKRMSIGTIGVAATQINLLVSTFLATGTVIGAVSWLQYAFRLFQFPVGILGVSIGNSNLVYFSELWRSGNEEDAKKALQTSYITSLFVLMPAMALMFALAQDTVAISFQRGAFGLDDTKMVTEALYAYLIGLPFYGLYKVFSPSFYTLDRPKIPVTISSIAVLINIIFCISLVETYGFKILAMGTSVSMIFIIVTQSVLLFRMLNLELTFFFPIRFFKICLCAVAAFFTASYLRSFFPVNIFSTVDNLGAFSISALGGGLAYLIALSVLGDYVLIQRFLNKLLRRK</sequence>
<keyword evidence="4 10" id="KW-0133">Cell shape</keyword>
<feature type="transmembrane region" description="Helical" evidence="10">
    <location>
        <begin position="392"/>
        <end position="413"/>
    </location>
</feature>
<dbReference type="NCBIfam" id="TIGR01695">
    <property type="entry name" value="murJ_mviN"/>
    <property type="match status" value="1"/>
</dbReference>
<keyword evidence="5 10" id="KW-0573">Peptidoglycan synthesis</keyword>
<gene>
    <name evidence="10 12" type="primary">murJ</name>
    <name evidence="12" type="ORF">DAY19_09980</name>
</gene>
<comment type="pathway">
    <text evidence="10">Cell wall biogenesis; peptidoglycan biosynthesis.</text>
</comment>
<keyword evidence="6 10" id="KW-1133">Transmembrane helix</keyword>
<dbReference type="InterPro" id="IPR051050">
    <property type="entry name" value="Lipid_II_flippase_MurJ/MviN"/>
</dbReference>
<feature type="transmembrane region" description="Helical" evidence="10">
    <location>
        <begin position="281"/>
        <end position="300"/>
    </location>
</feature>
<feature type="transmembrane region" description="Helical" evidence="10">
    <location>
        <begin position="321"/>
        <end position="339"/>
    </location>
</feature>
<evidence type="ECO:0000313" key="12">
    <source>
        <dbReference type="EMBL" id="RZF22004.1"/>
    </source>
</evidence>
<dbReference type="CDD" id="cd13123">
    <property type="entry name" value="MATE_MurJ_like"/>
    <property type="match status" value="1"/>
</dbReference>
<dbReference type="EMBL" id="QDKL01000002">
    <property type="protein sequence ID" value="RZF22004.1"/>
    <property type="molecule type" value="Genomic_DNA"/>
</dbReference>
<dbReference type="RefSeq" id="WP_133296939.1">
    <property type="nucleotide sequence ID" value="NZ_QDKL01000002.1"/>
</dbReference>
<evidence type="ECO:0000256" key="10">
    <source>
        <dbReference type="HAMAP-Rule" id="MF_02078"/>
    </source>
</evidence>
<comment type="similarity">
    <text evidence="9 10 11">Belongs to the MurJ/MviN family.</text>
</comment>
<evidence type="ECO:0000256" key="8">
    <source>
        <dbReference type="ARBA" id="ARBA00060041"/>
    </source>
</evidence>
<comment type="subcellular location">
    <subcellularLocation>
        <location evidence="1 10">Cell membrane</location>
        <topology evidence="1 10">Multi-pass membrane protein</topology>
    </subcellularLocation>
</comment>
<dbReference type="Proteomes" id="UP000443582">
    <property type="component" value="Unassembled WGS sequence"/>
</dbReference>
<reference evidence="13" key="1">
    <citation type="journal article" date="2019" name="Int. J. Syst. Evol. Microbiol.">
        <title>Halobacteriovorax valvorus sp. nov., a novel prokaryotic predator isolated from coastal seawater of China.</title>
        <authorList>
            <person name="Chen M.-X."/>
        </authorList>
    </citation>
    <scope>NUCLEOTIDE SEQUENCE [LARGE SCALE GENOMIC DNA]</scope>
    <source>
        <strain evidence="13">BL9</strain>
    </source>
</reference>
<feature type="transmembrane region" description="Helical" evidence="10">
    <location>
        <begin position="359"/>
        <end position="380"/>
    </location>
</feature>
<evidence type="ECO:0000256" key="3">
    <source>
        <dbReference type="ARBA" id="ARBA00022692"/>
    </source>
</evidence>
<feature type="transmembrane region" description="Helical" evidence="10">
    <location>
        <begin position="196"/>
        <end position="224"/>
    </location>
</feature>
<protein>
    <recommendedName>
        <fullName evidence="10">Probable lipid II flippase MurJ</fullName>
    </recommendedName>
</protein>
<dbReference type="Pfam" id="PF03023">
    <property type="entry name" value="MurJ"/>
    <property type="match status" value="1"/>
</dbReference>
<dbReference type="PIRSF" id="PIRSF002869">
    <property type="entry name" value="MviN"/>
    <property type="match status" value="1"/>
</dbReference>
<keyword evidence="3 10" id="KW-0812">Transmembrane</keyword>
<accession>A0ABY0IGE8</accession>
<name>A0ABY0IGE8_9BACT</name>
<feature type="transmembrane region" description="Helical" evidence="10">
    <location>
        <begin position="492"/>
        <end position="514"/>
    </location>
</feature>
<feature type="transmembrane region" description="Helical" evidence="10">
    <location>
        <begin position="132"/>
        <end position="156"/>
    </location>
</feature>